<name>A0ACC0C1D8_CATRO</name>
<dbReference type="EMBL" id="CM044702">
    <property type="protein sequence ID" value="KAI5678707.1"/>
    <property type="molecule type" value="Genomic_DNA"/>
</dbReference>
<dbReference type="Proteomes" id="UP001060085">
    <property type="component" value="Linkage Group LG02"/>
</dbReference>
<keyword evidence="2" id="KW-1185">Reference proteome</keyword>
<proteinExistence type="predicted"/>
<accession>A0ACC0C1D8</accession>
<reference evidence="2" key="1">
    <citation type="journal article" date="2023" name="Nat. Plants">
        <title>Single-cell RNA sequencing provides a high-resolution roadmap for understanding the multicellular compartmentation of specialized metabolism.</title>
        <authorList>
            <person name="Sun S."/>
            <person name="Shen X."/>
            <person name="Li Y."/>
            <person name="Li Y."/>
            <person name="Wang S."/>
            <person name="Li R."/>
            <person name="Zhang H."/>
            <person name="Shen G."/>
            <person name="Guo B."/>
            <person name="Wei J."/>
            <person name="Xu J."/>
            <person name="St-Pierre B."/>
            <person name="Chen S."/>
            <person name="Sun C."/>
        </authorList>
    </citation>
    <scope>NUCLEOTIDE SEQUENCE [LARGE SCALE GENOMIC DNA]</scope>
</reference>
<protein>
    <submittedName>
        <fullName evidence="1">Uncharacterized protein</fullName>
    </submittedName>
</protein>
<comment type="caution">
    <text evidence="1">The sequence shown here is derived from an EMBL/GenBank/DDBJ whole genome shotgun (WGS) entry which is preliminary data.</text>
</comment>
<evidence type="ECO:0000313" key="2">
    <source>
        <dbReference type="Proteomes" id="UP001060085"/>
    </source>
</evidence>
<sequence>MSMSRSQYFCSTKSVPNLEASQLIMEIVVESYIIGQSKVTKEAGEHQISIEHRNREKKSSGRAGGSGGKSRVSKTPKTESGATVQRRRARDCTRIEASAAIKREGGHFIRESPPDGPGGQPEPPGHPLDPVKETTKKAYSKWG</sequence>
<organism evidence="1 2">
    <name type="scientific">Catharanthus roseus</name>
    <name type="common">Madagascar periwinkle</name>
    <name type="synonym">Vinca rosea</name>
    <dbReference type="NCBI Taxonomy" id="4058"/>
    <lineage>
        <taxon>Eukaryota</taxon>
        <taxon>Viridiplantae</taxon>
        <taxon>Streptophyta</taxon>
        <taxon>Embryophyta</taxon>
        <taxon>Tracheophyta</taxon>
        <taxon>Spermatophyta</taxon>
        <taxon>Magnoliopsida</taxon>
        <taxon>eudicotyledons</taxon>
        <taxon>Gunneridae</taxon>
        <taxon>Pentapetalae</taxon>
        <taxon>asterids</taxon>
        <taxon>lamiids</taxon>
        <taxon>Gentianales</taxon>
        <taxon>Apocynaceae</taxon>
        <taxon>Rauvolfioideae</taxon>
        <taxon>Vinceae</taxon>
        <taxon>Catharanthinae</taxon>
        <taxon>Catharanthus</taxon>
    </lineage>
</organism>
<evidence type="ECO:0000313" key="1">
    <source>
        <dbReference type="EMBL" id="KAI5678707.1"/>
    </source>
</evidence>
<gene>
    <name evidence="1" type="ORF">M9H77_09657</name>
</gene>